<accession>A0A8J7PKI4</accession>
<organism evidence="2 3">
    <name type="scientific">Candidatus Obscuribacter phosphatis</name>
    <dbReference type="NCBI Taxonomy" id="1906157"/>
    <lineage>
        <taxon>Bacteria</taxon>
        <taxon>Bacillati</taxon>
        <taxon>Candidatus Melainabacteria</taxon>
        <taxon>Candidatus Obscuribacterales</taxon>
        <taxon>Candidatus Obscuribacteraceae</taxon>
        <taxon>Candidatus Obscuribacter</taxon>
    </lineage>
</organism>
<dbReference type="GO" id="GO:0016787">
    <property type="term" value="F:hydrolase activity"/>
    <property type="evidence" value="ECO:0007669"/>
    <property type="project" value="UniProtKB-KW"/>
</dbReference>
<dbReference type="AlphaFoldDB" id="A0A8J7PKI4"/>
<sequence>MFSKKLLLSIASTLNVSLQSVQPALSNPVSLLTGQVKNSSEVDMADKINVRPKLIVLALHGMAMHGSTFDALKETLAVENILVVAPDLPGYGMQCLAKSAKCTFRSEASLELVEAQIKSIKDKLPDVPLILLGESLGGALAIDYASRNASEINGLILSAPALSFRALAGLKLAPKLLLSVLDPATKLQLKAFIEKNSSDNFADGQVVLQDKSSRKTTSLRELLRIRSFLSRAKSEVSNLSPDLPILVLHGSADKIISLRGSEFLVNHATSSNKKLEVFCGAGHLLLEVKHPRAEVLSAIDNWLADIKQDNSERPSFQTNADNLSNAIVLRK</sequence>
<evidence type="ECO:0000313" key="3">
    <source>
        <dbReference type="Proteomes" id="UP000664277"/>
    </source>
</evidence>
<dbReference type="SUPFAM" id="SSF53474">
    <property type="entry name" value="alpha/beta-Hydrolases"/>
    <property type="match status" value="1"/>
</dbReference>
<dbReference type="Gene3D" id="3.40.50.1820">
    <property type="entry name" value="alpha/beta hydrolase"/>
    <property type="match status" value="1"/>
</dbReference>
<dbReference type="InterPro" id="IPR022742">
    <property type="entry name" value="Hydrolase_4"/>
</dbReference>
<gene>
    <name evidence="2" type="ORF">J0M35_21325</name>
</gene>
<protein>
    <submittedName>
        <fullName evidence="2">Alpha/beta fold hydrolase</fullName>
    </submittedName>
</protein>
<evidence type="ECO:0000259" key="1">
    <source>
        <dbReference type="Pfam" id="PF12146"/>
    </source>
</evidence>
<name>A0A8J7PKI4_9BACT</name>
<keyword evidence="2" id="KW-0378">Hydrolase</keyword>
<dbReference type="PRINTS" id="PR00111">
    <property type="entry name" value="ABHYDROLASE"/>
</dbReference>
<comment type="caution">
    <text evidence="2">The sequence shown here is derived from an EMBL/GenBank/DDBJ whole genome shotgun (WGS) entry which is preliminary data.</text>
</comment>
<dbReference type="PANTHER" id="PTHR11614">
    <property type="entry name" value="PHOSPHOLIPASE-RELATED"/>
    <property type="match status" value="1"/>
</dbReference>
<feature type="domain" description="Serine aminopeptidase S33" evidence="1">
    <location>
        <begin position="52"/>
        <end position="286"/>
    </location>
</feature>
<dbReference type="InterPro" id="IPR029058">
    <property type="entry name" value="AB_hydrolase_fold"/>
</dbReference>
<dbReference type="Pfam" id="PF12146">
    <property type="entry name" value="Hydrolase_4"/>
    <property type="match status" value="1"/>
</dbReference>
<proteinExistence type="predicted"/>
<dbReference type="EMBL" id="JAFLCK010000069">
    <property type="protein sequence ID" value="MBN8662922.1"/>
    <property type="molecule type" value="Genomic_DNA"/>
</dbReference>
<dbReference type="InterPro" id="IPR051044">
    <property type="entry name" value="MAG_DAG_Lipase"/>
</dbReference>
<reference evidence="2" key="1">
    <citation type="submission" date="2021-02" db="EMBL/GenBank/DDBJ databases">
        <title>Genome-Resolved Metagenomics of a Microbial Community Performing Photosynthetic Biological Nutrient Removal.</title>
        <authorList>
            <person name="Mcdaniel E.A."/>
        </authorList>
    </citation>
    <scope>NUCLEOTIDE SEQUENCE</scope>
    <source>
        <strain evidence="2">UWPOB_OBS1</strain>
    </source>
</reference>
<evidence type="ECO:0000313" key="2">
    <source>
        <dbReference type="EMBL" id="MBN8662922.1"/>
    </source>
</evidence>
<dbReference type="InterPro" id="IPR000073">
    <property type="entry name" value="AB_hydrolase_1"/>
</dbReference>
<dbReference type="Proteomes" id="UP000664277">
    <property type="component" value="Unassembled WGS sequence"/>
</dbReference>